<dbReference type="EC" id="3.6.-.-" evidence="4"/>
<keyword evidence="1 2" id="KW-0378">Hydrolase</keyword>
<protein>
    <submittedName>
        <fullName evidence="4">NUDIX hydrolase</fullName>
        <ecNumber evidence="4">3.6.-.-</ecNumber>
    </submittedName>
</protein>
<dbReference type="InterPro" id="IPR020476">
    <property type="entry name" value="Nudix_hydrolase"/>
</dbReference>
<dbReference type="GO" id="GO:0006754">
    <property type="term" value="P:ATP biosynthetic process"/>
    <property type="evidence" value="ECO:0007669"/>
    <property type="project" value="TreeGrafter"/>
</dbReference>
<dbReference type="RefSeq" id="WP_350242870.1">
    <property type="nucleotide sequence ID" value="NZ_CP158299.1"/>
</dbReference>
<dbReference type="GO" id="GO:0004081">
    <property type="term" value="F:bis(5'-nucleosyl)-tetraphosphatase (asymmetrical) activity"/>
    <property type="evidence" value="ECO:0007669"/>
    <property type="project" value="TreeGrafter"/>
</dbReference>
<reference evidence="4" key="1">
    <citation type="submission" date="2024-06" db="EMBL/GenBank/DDBJ databases">
        <title>Draft Genome Sequence of Deinococcus sonorensis Type Strain KR-87, a Biofilm Producing Representative of the Genus Deinococcus.</title>
        <authorList>
            <person name="Boren L.S."/>
            <person name="Grosso R.A."/>
            <person name="Hugenberg-Cox A.N."/>
            <person name="Hill J.T.E."/>
            <person name="Albert C.M."/>
            <person name="Tuohy J.M."/>
        </authorList>
    </citation>
    <scope>NUCLEOTIDE SEQUENCE</scope>
    <source>
        <strain evidence="4">KR-87</strain>
    </source>
</reference>
<dbReference type="PROSITE" id="PS51462">
    <property type="entry name" value="NUDIX"/>
    <property type="match status" value="1"/>
</dbReference>
<feature type="domain" description="Nudix hydrolase" evidence="3">
    <location>
        <begin position="7"/>
        <end position="129"/>
    </location>
</feature>
<dbReference type="AlphaFoldDB" id="A0AAU7U8M7"/>
<dbReference type="InterPro" id="IPR000086">
    <property type="entry name" value="NUDIX_hydrolase_dom"/>
</dbReference>
<dbReference type="Pfam" id="PF00293">
    <property type="entry name" value="NUDIX"/>
    <property type="match status" value="1"/>
</dbReference>
<dbReference type="EMBL" id="CP158299">
    <property type="protein sequence ID" value="XBV84833.1"/>
    <property type="molecule type" value="Genomic_DNA"/>
</dbReference>
<dbReference type="GO" id="GO:0006167">
    <property type="term" value="P:AMP biosynthetic process"/>
    <property type="evidence" value="ECO:0007669"/>
    <property type="project" value="TreeGrafter"/>
</dbReference>
<evidence type="ECO:0000259" key="3">
    <source>
        <dbReference type="PROSITE" id="PS51462"/>
    </source>
</evidence>
<dbReference type="Gene3D" id="3.90.79.10">
    <property type="entry name" value="Nucleoside Triphosphate Pyrophosphohydrolase"/>
    <property type="match status" value="1"/>
</dbReference>
<evidence type="ECO:0000256" key="1">
    <source>
        <dbReference type="ARBA" id="ARBA00022801"/>
    </source>
</evidence>
<proteinExistence type="inferred from homology"/>
<dbReference type="CDD" id="cd03673">
    <property type="entry name" value="NUDIX_Ap6A_hydrolase"/>
    <property type="match status" value="1"/>
</dbReference>
<dbReference type="InterPro" id="IPR020084">
    <property type="entry name" value="NUDIX_hydrolase_CS"/>
</dbReference>
<gene>
    <name evidence="4" type="ORF">ABOD76_15495</name>
</gene>
<dbReference type="InterPro" id="IPR015797">
    <property type="entry name" value="NUDIX_hydrolase-like_dom_sf"/>
</dbReference>
<sequence length="132" mass="14399">MTSPPEQAVPGAGGVVLNRAGQVLLVRYRSGGWAFPKGHIEPGETLEQTAEREVHEEGGVHASIIRPLSTTRYTNSRGEPRAIHWFLMSTEAQEVQLEDTFGEGGFFGPEQALGMLSYPHDQELLREALAAS</sequence>
<dbReference type="PROSITE" id="PS00893">
    <property type="entry name" value="NUDIX_BOX"/>
    <property type="match status" value="1"/>
</dbReference>
<dbReference type="KEGG" id="dsc:ABOD76_15495"/>
<evidence type="ECO:0000313" key="4">
    <source>
        <dbReference type="EMBL" id="XBV84833.1"/>
    </source>
</evidence>
<dbReference type="PANTHER" id="PTHR21340">
    <property type="entry name" value="DIADENOSINE 5,5-P1,P4-TETRAPHOSPHATE PYROPHOSPHOHYDROLASE MUTT"/>
    <property type="match status" value="1"/>
</dbReference>
<dbReference type="PRINTS" id="PR00502">
    <property type="entry name" value="NUDIXFAMILY"/>
</dbReference>
<comment type="similarity">
    <text evidence="2">Belongs to the Nudix hydrolase family.</text>
</comment>
<dbReference type="InterPro" id="IPR051325">
    <property type="entry name" value="Nudix_hydrolase_domain"/>
</dbReference>
<organism evidence="4">
    <name type="scientific">Deinococcus sonorensis KR-87</name>
    <dbReference type="NCBI Taxonomy" id="694439"/>
    <lineage>
        <taxon>Bacteria</taxon>
        <taxon>Thermotogati</taxon>
        <taxon>Deinococcota</taxon>
        <taxon>Deinococci</taxon>
        <taxon>Deinococcales</taxon>
        <taxon>Deinococcaceae</taxon>
        <taxon>Deinococcus</taxon>
    </lineage>
</organism>
<name>A0AAU7U8M7_9DEIO</name>
<accession>A0AAU7U8M7</accession>
<evidence type="ECO:0000256" key="2">
    <source>
        <dbReference type="RuleBase" id="RU003476"/>
    </source>
</evidence>
<dbReference type="SUPFAM" id="SSF55811">
    <property type="entry name" value="Nudix"/>
    <property type="match status" value="1"/>
</dbReference>
<dbReference type="PANTHER" id="PTHR21340:SF0">
    <property type="entry name" value="BIS(5'-NUCLEOSYL)-TETRAPHOSPHATASE [ASYMMETRICAL]"/>
    <property type="match status" value="1"/>
</dbReference>